<dbReference type="Pfam" id="PF13181">
    <property type="entry name" value="TPR_8"/>
    <property type="match status" value="1"/>
</dbReference>
<dbReference type="EMBL" id="BARS01032482">
    <property type="protein sequence ID" value="GAG28052.1"/>
    <property type="molecule type" value="Genomic_DNA"/>
</dbReference>
<reference evidence="1" key="1">
    <citation type="journal article" date="2014" name="Front. Microbiol.">
        <title>High frequency of phylogenetically diverse reductive dehalogenase-homologous genes in deep subseafloor sedimentary metagenomes.</title>
        <authorList>
            <person name="Kawai M."/>
            <person name="Futagami T."/>
            <person name="Toyoda A."/>
            <person name="Takaki Y."/>
            <person name="Nishi S."/>
            <person name="Hori S."/>
            <person name="Arai W."/>
            <person name="Tsubouchi T."/>
            <person name="Morono Y."/>
            <person name="Uchiyama I."/>
            <person name="Ito T."/>
            <person name="Fujiyama A."/>
            <person name="Inagaki F."/>
            <person name="Takami H."/>
        </authorList>
    </citation>
    <scope>NUCLEOTIDE SEQUENCE</scope>
    <source>
        <strain evidence="1">Expedition CK06-06</strain>
    </source>
</reference>
<feature type="non-terminal residue" evidence="1">
    <location>
        <position position="1"/>
    </location>
</feature>
<protein>
    <recommendedName>
        <fullName evidence="2">MalT-like TPR region domain-containing protein</fullName>
    </recommendedName>
</protein>
<organism evidence="1">
    <name type="scientific">marine sediment metagenome</name>
    <dbReference type="NCBI Taxonomy" id="412755"/>
    <lineage>
        <taxon>unclassified sequences</taxon>
        <taxon>metagenomes</taxon>
        <taxon>ecological metagenomes</taxon>
    </lineage>
</organism>
<dbReference type="Gene3D" id="1.25.40.10">
    <property type="entry name" value="Tetratricopeptide repeat domain"/>
    <property type="match status" value="1"/>
</dbReference>
<dbReference type="SUPFAM" id="SSF48452">
    <property type="entry name" value="TPR-like"/>
    <property type="match status" value="1"/>
</dbReference>
<evidence type="ECO:0008006" key="2">
    <source>
        <dbReference type="Google" id="ProtNLM"/>
    </source>
</evidence>
<evidence type="ECO:0000313" key="1">
    <source>
        <dbReference type="EMBL" id="GAG28052.1"/>
    </source>
</evidence>
<proteinExistence type="predicted"/>
<accession>X0WXY7</accession>
<sequence>VDLAQRWDKPSPEISARLNICLDLLHLGDPERALILLDEIEVQIKGGSFGFHNWRWRLRLLYTRGLCFLALDETANVLALAEDGLRLAETNVSRKYIALNYEIRGIALAALNKDDEAISEFETAISLADTIQYQPIRWASRNHLSVLYHQKGRKKEAINILVEAENIIQTIATALEDENLRATFLNAALPQ</sequence>
<dbReference type="InterPro" id="IPR011990">
    <property type="entry name" value="TPR-like_helical_dom_sf"/>
</dbReference>
<name>X0WXY7_9ZZZZ</name>
<gene>
    <name evidence="1" type="ORF">S01H1_50412</name>
</gene>
<dbReference type="InterPro" id="IPR019734">
    <property type="entry name" value="TPR_rpt"/>
</dbReference>
<dbReference type="AlphaFoldDB" id="X0WXY7"/>
<comment type="caution">
    <text evidence="1">The sequence shown here is derived from an EMBL/GenBank/DDBJ whole genome shotgun (WGS) entry which is preliminary data.</text>
</comment>